<accession>A0A8S5QA88</accession>
<evidence type="ECO:0000313" key="1">
    <source>
        <dbReference type="EMBL" id="DAE15420.1"/>
    </source>
</evidence>
<dbReference type="InterPro" id="IPR029063">
    <property type="entry name" value="SAM-dependent_MTases_sf"/>
</dbReference>
<protein>
    <submittedName>
        <fullName evidence="1">Methyltransferase domain</fullName>
    </submittedName>
</protein>
<dbReference type="Gene3D" id="3.40.50.150">
    <property type="entry name" value="Vaccinia Virus protein VP39"/>
    <property type="match status" value="1"/>
</dbReference>
<dbReference type="GO" id="GO:0032259">
    <property type="term" value="P:methylation"/>
    <property type="evidence" value="ECO:0007669"/>
    <property type="project" value="UniProtKB-KW"/>
</dbReference>
<sequence length="165" mass="19075">MILDVTCGARLMWHNKHHPGVIYADQRATHHQLSDGRQITISPNIQCDYRALPFRDNTFHLINLDPPHLQRAGATGWMCQKYGVLMTTWREDLRQCFVECFRVLAPGGTLTLKWNQIHIPLREVLKLSPYPPLYGTRHGKNNATSFTVFHKTVANLEMRQTKVML</sequence>
<dbReference type="SUPFAM" id="SSF53335">
    <property type="entry name" value="S-adenosyl-L-methionine-dependent methyltransferases"/>
    <property type="match status" value="1"/>
</dbReference>
<dbReference type="GO" id="GO:0008168">
    <property type="term" value="F:methyltransferase activity"/>
    <property type="evidence" value="ECO:0007669"/>
    <property type="project" value="UniProtKB-KW"/>
</dbReference>
<proteinExistence type="predicted"/>
<organism evidence="1">
    <name type="scientific">Siphoviridae sp. ctjOC2</name>
    <dbReference type="NCBI Taxonomy" id="2825632"/>
    <lineage>
        <taxon>Viruses</taxon>
        <taxon>Duplodnaviria</taxon>
        <taxon>Heunggongvirae</taxon>
        <taxon>Uroviricota</taxon>
        <taxon>Caudoviricetes</taxon>
    </lineage>
</organism>
<dbReference type="EMBL" id="BK015605">
    <property type="protein sequence ID" value="DAE15420.1"/>
    <property type="molecule type" value="Genomic_DNA"/>
</dbReference>
<keyword evidence="1" id="KW-0808">Transferase</keyword>
<keyword evidence="1" id="KW-0489">Methyltransferase</keyword>
<name>A0A8S5QA88_9CAUD</name>
<reference evidence="1" key="1">
    <citation type="journal article" date="2021" name="Proc. Natl. Acad. Sci. U.S.A.">
        <title>A Catalog of Tens of Thousands of Viruses from Human Metagenomes Reveals Hidden Associations with Chronic Diseases.</title>
        <authorList>
            <person name="Tisza M.J."/>
            <person name="Buck C.B."/>
        </authorList>
    </citation>
    <scope>NUCLEOTIDE SEQUENCE</scope>
    <source>
        <strain evidence="1">CtjOC2</strain>
    </source>
</reference>